<protein>
    <recommendedName>
        <fullName evidence="4">GCM domain-containing protein</fullName>
    </recommendedName>
</protein>
<dbReference type="AlphaFoldDB" id="A0A2N5UNF5"/>
<name>A0A2N5UNF5_9BASI</name>
<sequence length="1161" mass="130452">MNLFWMIVPSPHDLSESAGRLSSKSDLQKPAGVVYLLPVTIRGKIGLKDSRIGLNGLISAPWTSLLSSHDLSQLATLDLQRQMDGENAGDAAVPRSVDDLAELFSVADLILPGGYENEQHVKRSTLPHGGLVAGSKQHMYGLQPKQLSSLAFGNDSRFDHQKTHHERPSLPGSPKFSVEFGQFIQEDDHQPMQVNNEDEFSKDVDTELSRRPAVLPSVRLVLYPCPQLRVCCESVTRDADDSIRKIVINTLFFLTACDGLEAILTQLRGCLEVSEPPDAEGVRVNKQETSIYLRECLSFIDTLIDNVLVLTPREFNKNIFFDAWRFIGERLKKFTNHFLQSTSPANHNPCEFTDNALQNMQPFLYTLCDTPLYNYCLFGIDAIIHGSWYTGLIRFKKINMSLEDNQWEESNSEDYVSDSEPKADPTPLSSTLSTRRSRGKPKLPPTDSQSQKSDPPVSDKTFFLPTMREETFIDDGCTLDPQGYPLFPNGNTFFVKLPDADIKNFGQVGFAKRTGVEYRSNGQWKLVWITCLGAITCDLPNCQWVGSPPTGHKDMDEYLAKNRQCRGSAGKCPGTVQHLECQNTLTRVDNHLESSWAILRHKGIHNHPWPQAKKPDPLSKEALQKEIAKNPKASAFQLKLGKPNAPKDPFESVMTIHPSLGNAGRLRYYRRTIIDDLKKSQGKGGAASGDNFITDMFAWNKRGLQIILSSFMPDKEHFSFQTQWMAGMILTQNQDHKVYGLRLVSDVTYRFFKNGYLLSTSMYCEETTRWIPILLTWICGLSESYYQVHFATLFQQFSPLPQNERDILVRNVVDFSLAQTNGFINAYTEVFGITDRVAIRRKLKGCQQHFNTQITRVKRNQNVVRADEEGVFQQMCLSLIEEPVDGDPSHKEKLDALRRRFPRARKWIDWWTMADVEAILFPSQRPLLEDSPGADDGLPATTNAQESMHRLYYMISDGKTSLMVGMAQLFSFVKVLEEDCLSVMRGIPIKYGASHKGDTNIAQTIGWDKKGKRAPPPPKISETITRHASVNDGQPTDTMKELVPTVKAKRKVGRPAGSQNINRSIFTAYPSYPLWLRGSTGNGNTLFHTLVNHFSTRATAELTLSGSISGLLTGGHTTLFNHVNALYPDSFVPGRFASCDGFMEHAISPTKNPTRSLQGLF</sequence>
<dbReference type="Proteomes" id="UP000235392">
    <property type="component" value="Unassembled WGS sequence"/>
</dbReference>
<evidence type="ECO:0000313" key="2">
    <source>
        <dbReference type="EMBL" id="PLW39288.1"/>
    </source>
</evidence>
<comment type="caution">
    <text evidence="2">The sequence shown here is derived from an EMBL/GenBank/DDBJ whole genome shotgun (WGS) entry which is preliminary data.</text>
</comment>
<evidence type="ECO:0000256" key="1">
    <source>
        <dbReference type="SAM" id="MobiDB-lite"/>
    </source>
</evidence>
<proteinExistence type="predicted"/>
<dbReference type="EMBL" id="PGCI01000117">
    <property type="protein sequence ID" value="PLW39288.1"/>
    <property type="molecule type" value="Genomic_DNA"/>
</dbReference>
<organism evidence="2 3">
    <name type="scientific">Puccinia coronata f. sp. avenae</name>
    <dbReference type="NCBI Taxonomy" id="200324"/>
    <lineage>
        <taxon>Eukaryota</taxon>
        <taxon>Fungi</taxon>
        <taxon>Dikarya</taxon>
        <taxon>Basidiomycota</taxon>
        <taxon>Pucciniomycotina</taxon>
        <taxon>Pucciniomycetes</taxon>
        <taxon>Pucciniales</taxon>
        <taxon>Pucciniaceae</taxon>
        <taxon>Puccinia</taxon>
    </lineage>
</organism>
<evidence type="ECO:0000313" key="3">
    <source>
        <dbReference type="Proteomes" id="UP000235392"/>
    </source>
</evidence>
<reference evidence="2 3" key="1">
    <citation type="submission" date="2017-11" db="EMBL/GenBank/DDBJ databases">
        <title>De novo assembly and phasing of dikaryotic genomes from two isolates of Puccinia coronata f. sp. avenae, the causal agent of oat crown rust.</title>
        <authorList>
            <person name="Miller M.E."/>
            <person name="Zhang Y."/>
            <person name="Omidvar V."/>
            <person name="Sperschneider J."/>
            <person name="Schwessinger B."/>
            <person name="Raley C."/>
            <person name="Palmer J.M."/>
            <person name="Garnica D."/>
            <person name="Upadhyaya N."/>
            <person name="Rathjen J."/>
            <person name="Taylor J.M."/>
            <person name="Park R.F."/>
            <person name="Dodds P.N."/>
            <person name="Hirsch C.D."/>
            <person name="Kianian S.F."/>
            <person name="Figueroa M."/>
        </authorList>
    </citation>
    <scope>NUCLEOTIDE SEQUENCE [LARGE SCALE GENOMIC DNA]</scope>
    <source>
        <strain evidence="2">12SD80</strain>
    </source>
</reference>
<evidence type="ECO:0008006" key="4">
    <source>
        <dbReference type="Google" id="ProtNLM"/>
    </source>
</evidence>
<feature type="compositionally biased region" description="Low complexity" evidence="1">
    <location>
        <begin position="425"/>
        <end position="434"/>
    </location>
</feature>
<accession>A0A2N5UNF5</accession>
<feature type="region of interest" description="Disordered" evidence="1">
    <location>
        <begin position="411"/>
        <end position="460"/>
    </location>
</feature>
<gene>
    <name evidence="2" type="ORF">PCASD_05374</name>
</gene>